<dbReference type="EMBL" id="JBFPJR010000030">
    <property type="protein sequence ID" value="MEX0428969.1"/>
    <property type="molecule type" value="Genomic_DNA"/>
</dbReference>
<keyword evidence="2" id="KW-0812">Transmembrane</keyword>
<reference evidence="3 4" key="1">
    <citation type="submission" date="2024-07" db="EMBL/GenBank/DDBJ databases">
        <authorList>
            <person name="Lee S."/>
            <person name="Kang M."/>
        </authorList>
    </citation>
    <scope>NUCLEOTIDE SEQUENCE [LARGE SCALE GENOMIC DNA]</scope>
    <source>
        <strain evidence="3 4">DS6</strain>
    </source>
</reference>
<feature type="region of interest" description="Disordered" evidence="1">
    <location>
        <begin position="95"/>
        <end position="119"/>
    </location>
</feature>
<keyword evidence="4" id="KW-1185">Reference proteome</keyword>
<proteinExistence type="predicted"/>
<keyword evidence="2" id="KW-0472">Membrane</keyword>
<accession>A0ABV3T504</accession>
<name>A0ABV3T504_9ACTN</name>
<evidence type="ECO:0000256" key="2">
    <source>
        <dbReference type="SAM" id="Phobius"/>
    </source>
</evidence>
<feature type="transmembrane region" description="Helical" evidence="2">
    <location>
        <begin position="66"/>
        <end position="85"/>
    </location>
</feature>
<keyword evidence="2" id="KW-1133">Transmembrane helix</keyword>
<evidence type="ECO:0000313" key="3">
    <source>
        <dbReference type="EMBL" id="MEX0428969.1"/>
    </source>
</evidence>
<sequence length="119" mass="12295">MTATDSVRLAMAQENPPPDQRDVSPSGSASGGSPQGDPWHAFGYLVAGVLLYGGIGLLLDHWLGTRFLVVVGILFGAGLGIYATWSRFRIPIDEGGKPGVSGKSGPGSDPDDPSSADKQ</sequence>
<feature type="transmembrane region" description="Helical" evidence="2">
    <location>
        <begin position="41"/>
        <end position="59"/>
    </location>
</feature>
<gene>
    <name evidence="3" type="ORF">AB3X52_15180</name>
</gene>
<dbReference type="RefSeq" id="WP_367994938.1">
    <property type="nucleotide sequence ID" value="NZ_JBFPJR010000030.1"/>
</dbReference>
<comment type="caution">
    <text evidence="3">The sequence shown here is derived from an EMBL/GenBank/DDBJ whole genome shotgun (WGS) entry which is preliminary data.</text>
</comment>
<evidence type="ECO:0000313" key="4">
    <source>
        <dbReference type="Proteomes" id="UP001556631"/>
    </source>
</evidence>
<feature type="region of interest" description="Disordered" evidence="1">
    <location>
        <begin position="1"/>
        <end position="35"/>
    </location>
</feature>
<protein>
    <recommendedName>
        <fullName evidence="5">AtpZ/AtpI family protein</fullName>
    </recommendedName>
</protein>
<evidence type="ECO:0008006" key="5">
    <source>
        <dbReference type="Google" id="ProtNLM"/>
    </source>
</evidence>
<dbReference type="Proteomes" id="UP001556631">
    <property type="component" value="Unassembled WGS sequence"/>
</dbReference>
<feature type="compositionally biased region" description="Acidic residues" evidence="1">
    <location>
        <begin position="109"/>
        <end position="119"/>
    </location>
</feature>
<organism evidence="3 4">
    <name type="scientific">Nocardioides eburneus</name>
    <dbReference type="NCBI Taxonomy" id="3231482"/>
    <lineage>
        <taxon>Bacteria</taxon>
        <taxon>Bacillati</taxon>
        <taxon>Actinomycetota</taxon>
        <taxon>Actinomycetes</taxon>
        <taxon>Propionibacteriales</taxon>
        <taxon>Nocardioidaceae</taxon>
        <taxon>Nocardioides</taxon>
    </lineage>
</organism>
<evidence type="ECO:0000256" key="1">
    <source>
        <dbReference type="SAM" id="MobiDB-lite"/>
    </source>
</evidence>